<keyword evidence="3" id="KW-0804">Transcription</keyword>
<dbReference type="GO" id="GO:0000976">
    <property type="term" value="F:transcription cis-regulatory region binding"/>
    <property type="evidence" value="ECO:0007669"/>
    <property type="project" value="TreeGrafter"/>
</dbReference>
<keyword evidence="1" id="KW-0805">Transcription regulation</keyword>
<dbReference type="Proteomes" id="UP000199379">
    <property type="component" value="Unassembled WGS sequence"/>
</dbReference>
<feature type="domain" description="HTH lacI-type" evidence="4">
    <location>
        <begin position="7"/>
        <end position="61"/>
    </location>
</feature>
<dbReference type="SUPFAM" id="SSF53822">
    <property type="entry name" value="Periplasmic binding protein-like I"/>
    <property type="match status" value="1"/>
</dbReference>
<dbReference type="EMBL" id="FNYD01000010">
    <property type="protein sequence ID" value="SEJ97876.1"/>
    <property type="molecule type" value="Genomic_DNA"/>
</dbReference>
<dbReference type="Pfam" id="PF13377">
    <property type="entry name" value="Peripla_BP_3"/>
    <property type="match status" value="1"/>
</dbReference>
<dbReference type="CDD" id="cd01392">
    <property type="entry name" value="HTH_LacI"/>
    <property type="match status" value="1"/>
</dbReference>
<evidence type="ECO:0000256" key="2">
    <source>
        <dbReference type="ARBA" id="ARBA00023125"/>
    </source>
</evidence>
<dbReference type="PANTHER" id="PTHR30146:SF109">
    <property type="entry name" value="HTH-TYPE TRANSCRIPTIONAL REGULATOR GALS"/>
    <property type="match status" value="1"/>
</dbReference>
<gene>
    <name evidence="5" type="ORF">SAMN05444007_11057</name>
</gene>
<dbReference type="InterPro" id="IPR000843">
    <property type="entry name" value="HTH_LacI"/>
</dbReference>
<keyword evidence="6" id="KW-1185">Reference proteome</keyword>
<dbReference type="STRING" id="1227549.SAMN05444007_11057"/>
<dbReference type="Pfam" id="PF00356">
    <property type="entry name" value="LacI"/>
    <property type="match status" value="1"/>
</dbReference>
<evidence type="ECO:0000256" key="3">
    <source>
        <dbReference type="ARBA" id="ARBA00023163"/>
    </source>
</evidence>
<dbReference type="InterPro" id="IPR010982">
    <property type="entry name" value="Lambda_DNA-bd_dom_sf"/>
</dbReference>
<dbReference type="GO" id="GO:0003700">
    <property type="term" value="F:DNA-binding transcription factor activity"/>
    <property type="evidence" value="ECO:0007669"/>
    <property type="project" value="TreeGrafter"/>
</dbReference>
<dbReference type="CDD" id="cd06267">
    <property type="entry name" value="PBP1_LacI_sugar_binding-like"/>
    <property type="match status" value="1"/>
</dbReference>
<dbReference type="SMART" id="SM00354">
    <property type="entry name" value="HTH_LACI"/>
    <property type="match status" value="1"/>
</dbReference>
<dbReference type="PROSITE" id="PS50932">
    <property type="entry name" value="HTH_LACI_2"/>
    <property type="match status" value="1"/>
</dbReference>
<proteinExistence type="predicted"/>
<keyword evidence="2" id="KW-0238">DNA-binding</keyword>
<evidence type="ECO:0000313" key="5">
    <source>
        <dbReference type="EMBL" id="SEJ97876.1"/>
    </source>
</evidence>
<dbReference type="Gene3D" id="3.40.50.2300">
    <property type="match status" value="2"/>
</dbReference>
<sequence>MDGDKIRNMEEFAAVAGISRPTISKYFHDPDSVKKSTRARIEEALERHDYRPNIFAMNQNRKLTRTIGIVVPYLADPVFGEIARTIEQRCIKAGYRAALFSSHGEQASEIEALESLRSLRPSGVLLAPLGRFSDRDFIAEFCQEFPTVLFDRDIGDVGAAFVGSDNMSFVSQSVEYLTRTGDAPCFFEMKNPSNPNSIARRHGYREAMQARGLEPMFVQVDGEGWEFERSGYEGGLRAIANRELPTHTVLCSNDRLAIGFLAACYESGLRVGRGSGCALRVAGHDDHPHARFTCPSLTTVAHEYDTVSECGVETLFELIEQGGSFDTRREKRFPARLMLRNSA</sequence>
<evidence type="ECO:0000313" key="6">
    <source>
        <dbReference type="Proteomes" id="UP000199379"/>
    </source>
</evidence>
<dbReference type="OrthoDB" id="9805705at2"/>
<dbReference type="PANTHER" id="PTHR30146">
    <property type="entry name" value="LACI-RELATED TRANSCRIPTIONAL REPRESSOR"/>
    <property type="match status" value="1"/>
</dbReference>
<name>A0A1H7D848_9RHOB</name>
<dbReference type="AlphaFoldDB" id="A0A1H7D848"/>
<evidence type="ECO:0000256" key="1">
    <source>
        <dbReference type="ARBA" id="ARBA00023015"/>
    </source>
</evidence>
<accession>A0A1H7D848</accession>
<organism evidence="5 6">
    <name type="scientific">Cribrihabitans marinus</name>
    <dbReference type="NCBI Taxonomy" id="1227549"/>
    <lineage>
        <taxon>Bacteria</taxon>
        <taxon>Pseudomonadati</taxon>
        <taxon>Pseudomonadota</taxon>
        <taxon>Alphaproteobacteria</taxon>
        <taxon>Rhodobacterales</taxon>
        <taxon>Paracoccaceae</taxon>
        <taxon>Cribrihabitans</taxon>
    </lineage>
</organism>
<dbReference type="InterPro" id="IPR028082">
    <property type="entry name" value="Peripla_BP_I"/>
</dbReference>
<reference evidence="5 6" key="1">
    <citation type="submission" date="2016-10" db="EMBL/GenBank/DDBJ databases">
        <authorList>
            <person name="de Groot N.N."/>
        </authorList>
    </citation>
    <scope>NUCLEOTIDE SEQUENCE [LARGE SCALE GENOMIC DNA]</scope>
    <source>
        <strain evidence="5 6">DSM 29340</strain>
    </source>
</reference>
<evidence type="ECO:0000259" key="4">
    <source>
        <dbReference type="PROSITE" id="PS50932"/>
    </source>
</evidence>
<dbReference type="SUPFAM" id="SSF47413">
    <property type="entry name" value="lambda repressor-like DNA-binding domains"/>
    <property type="match status" value="1"/>
</dbReference>
<protein>
    <submittedName>
        <fullName evidence="5">Transcriptional regulator, LacI family</fullName>
    </submittedName>
</protein>
<dbReference type="InterPro" id="IPR046335">
    <property type="entry name" value="LacI/GalR-like_sensor"/>
</dbReference>
<dbReference type="Gene3D" id="1.10.260.40">
    <property type="entry name" value="lambda repressor-like DNA-binding domains"/>
    <property type="match status" value="1"/>
</dbReference>
<dbReference type="RefSeq" id="WP_092369510.1">
    <property type="nucleotide sequence ID" value="NZ_BMGV01000010.1"/>
</dbReference>